<evidence type="ECO:0000313" key="1">
    <source>
        <dbReference type="EMBL" id="TDQ30345.1"/>
    </source>
</evidence>
<keyword evidence="2" id="KW-1185">Reference proteome</keyword>
<dbReference type="AlphaFoldDB" id="A0A4R6TIH1"/>
<organism evidence="1 2">
    <name type="scientific">Tenacibaculum caenipelagi</name>
    <dbReference type="NCBI Taxonomy" id="1325435"/>
    <lineage>
        <taxon>Bacteria</taxon>
        <taxon>Pseudomonadati</taxon>
        <taxon>Bacteroidota</taxon>
        <taxon>Flavobacteriia</taxon>
        <taxon>Flavobacteriales</taxon>
        <taxon>Flavobacteriaceae</taxon>
        <taxon>Tenacibaculum</taxon>
    </lineage>
</organism>
<dbReference type="EMBL" id="SNYH01000001">
    <property type="protein sequence ID" value="TDQ30345.1"/>
    <property type="molecule type" value="Genomic_DNA"/>
</dbReference>
<gene>
    <name evidence="1" type="ORF">DFQ07_0688</name>
</gene>
<sequence length="290" mass="32707">MNTYINHIKSILGITFCLLGYQYANTQNKKQEIAMSAASTISLISHNLNNGDAKNKTGYAFDLRHSYYVNDNWSIGLGVEFQAYKSSIDFKNLSGSYTTTDYDNESFEFRYAAQNYNESQKIGKVNIPLTVQYETTTGKYRFYALTGLKVGFTTSATYQTNIGTLSTSGYYPQYDTELFDPEFMGFGTFNNIKTTKQDLDTRIAWSTTLESGVKHYLNEKQAIYVGLFFDIGLNSIADSKQKVSKDEVVIYPSGTSPVVLQYNAVSNSEYSEKMKLSSFGLKIRYAFQGL</sequence>
<accession>A0A4R6TIH1</accession>
<proteinExistence type="predicted"/>
<protein>
    <submittedName>
        <fullName evidence="1">Outer membrane protein with beta-barrel domain</fullName>
    </submittedName>
</protein>
<reference evidence="1 2" key="1">
    <citation type="submission" date="2019-03" db="EMBL/GenBank/DDBJ databases">
        <title>Genomic Encyclopedia of Type Strains, Phase III (KMG-III): the genomes of soil and plant-associated and newly described type strains.</title>
        <authorList>
            <person name="Whitman W."/>
        </authorList>
    </citation>
    <scope>NUCLEOTIDE SEQUENCE [LARGE SCALE GENOMIC DNA]</scope>
    <source>
        <strain evidence="1 2">CECT 8283</strain>
    </source>
</reference>
<comment type="caution">
    <text evidence="1">The sequence shown here is derived from an EMBL/GenBank/DDBJ whole genome shotgun (WGS) entry which is preliminary data.</text>
</comment>
<dbReference type="RefSeq" id="WP_166627708.1">
    <property type="nucleotide sequence ID" value="NZ_SNYH01000001.1"/>
</dbReference>
<name>A0A4R6TIH1_9FLAO</name>
<evidence type="ECO:0000313" key="2">
    <source>
        <dbReference type="Proteomes" id="UP000295390"/>
    </source>
</evidence>
<dbReference type="Proteomes" id="UP000295390">
    <property type="component" value="Unassembled WGS sequence"/>
</dbReference>